<dbReference type="Pfam" id="PF00015">
    <property type="entry name" value="MCPsignal"/>
    <property type="match status" value="1"/>
</dbReference>
<dbReference type="Gene3D" id="1.10.8.500">
    <property type="entry name" value="HAMP domain in histidine kinase"/>
    <property type="match status" value="1"/>
</dbReference>
<evidence type="ECO:0000256" key="2">
    <source>
        <dbReference type="ARBA" id="ARBA00029447"/>
    </source>
</evidence>
<feature type="domain" description="HAMP" evidence="8">
    <location>
        <begin position="298"/>
        <end position="350"/>
    </location>
</feature>
<dbReference type="CDD" id="cd06225">
    <property type="entry name" value="HAMP"/>
    <property type="match status" value="1"/>
</dbReference>
<feature type="transmembrane region" description="Helical" evidence="6">
    <location>
        <begin position="16"/>
        <end position="36"/>
    </location>
</feature>
<keyword evidence="4" id="KW-0175">Coiled coil</keyword>
<gene>
    <name evidence="9" type="ORF">JNB85_23600</name>
</gene>
<dbReference type="RefSeq" id="WP_220336707.1">
    <property type="nucleotide sequence ID" value="NZ_JAEUAK010000010.1"/>
</dbReference>
<accession>A0ABS7GZS6</accession>
<dbReference type="PROSITE" id="PS50885">
    <property type="entry name" value="HAMP"/>
    <property type="match status" value="2"/>
</dbReference>
<keyword evidence="10" id="KW-1185">Reference proteome</keyword>
<dbReference type="CDD" id="cd11386">
    <property type="entry name" value="MCP_signal"/>
    <property type="match status" value="1"/>
</dbReference>
<evidence type="ECO:0000256" key="3">
    <source>
        <dbReference type="PROSITE-ProRule" id="PRU00284"/>
    </source>
</evidence>
<dbReference type="SUPFAM" id="SSF58104">
    <property type="entry name" value="Methyl-accepting chemotaxis protein (MCP) signaling domain"/>
    <property type="match status" value="1"/>
</dbReference>
<feature type="transmembrane region" description="Helical" evidence="6">
    <location>
        <begin position="194"/>
        <end position="214"/>
    </location>
</feature>
<dbReference type="PROSITE" id="PS50111">
    <property type="entry name" value="CHEMOTAXIS_TRANSDUC_2"/>
    <property type="match status" value="1"/>
</dbReference>
<dbReference type="InterPro" id="IPR051310">
    <property type="entry name" value="MCP_chemotaxis"/>
</dbReference>
<evidence type="ECO:0000256" key="1">
    <source>
        <dbReference type="ARBA" id="ARBA00022500"/>
    </source>
</evidence>
<protein>
    <submittedName>
        <fullName evidence="9">HAMP domain-containing protein</fullName>
    </submittedName>
</protein>
<keyword evidence="3" id="KW-0807">Transducer</keyword>
<keyword evidence="6" id="KW-0472">Membrane</keyword>
<dbReference type="EMBL" id="JAEUAK010000010">
    <property type="protein sequence ID" value="MBW9055395.1"/>
    <property type="molecule type" value="Genomic_DNA"/>
</dbReference>
<reference evidence="9 10" key="1">
    <citation type="journal article" date="2021" name="MBio">
        <title>Poor Competitiveness of Bradyrhizobium in Pigeon Pea Root Colonization in Indian Soils.</title>
        <authorList>
            <person name="Chalasani D."/>
            <person name="Basu A."/>
            <person name="Pullabhotla S.V.S.R.N."/>
            <person name="Jorrin B."/>
            <person name="Neal A.L."/>
            <person name="Poole P.S."/>
            <person name="Podile A.R."/>
            <person name="Tkacz A."/>
        </authorList>
    </citation>
    <scope>NUCLEOTIDE SEQUENCE [LARGE SCALE GENOMIC DNA]</scope>
    <source>
        <strain evidence="9 10">HU56</strain>
    </source>
</reference>
<dbReference type="InterPro" id="IPR004089">
    <property type="entry name" value="MCPsignal_dom"/>
</dbReference>
<evidence type="ECO:0000313" key="9">
    <source>
        <dbReference type="EMBL" id="MBW9055395.1"/>
    </source>
</evidence>
<dbReference type="Gene3D" id="1.10.287.950">
    <property type="entry name" value="Methyl-accepting chemotaxis protein"/>
    <property type="match status" value="1"/>
</dbReference>
<dbReference type="PANTHER" id="PTHR43531">
    <property type="entry name" value="PROTEIN ICFG"/>
    <property type="match status" value="1"/>
</dbReference>
<feature type="domain" description="Methyl-accepting transducer" evidence="7">
    <location>
        <begin position="355"/>
        <end position="584"/>
    </location>
</feature>
<dbReference type="SUPFAM" id="SSF158472">
    <property type="entry name" value="HAMP domain-like"/>
    <property type="match status" value="1"/>
</dbReference>
<feature type="domain" description="HAMP" evidence="8">
    <location>
        <begin position="217"/>
        <end position="270"/>
    </location>
</feature>
<dbReference type="Pfam" id="PF00672">
    <property type="entry name" value="HAMP"/>
    <property type="match status" value="2"/>
</dbReference>
<comment type="similarity">
    <text evidence="2">Belongs to the methyl-accepting chemotaxis (MCP) protein family.</text>
</comment>
<feature type="region of interest" description="Disordered" evidence="5">
    <location>
        <begin position="604"/>
        <end position="625"/>
    </location>
</feature>
<evidence type="ECO:0000259" key="8">
    <source>
        <dbReference type="PROSITE" id="PS50885"/>
    </source>
</evidence>
<keyword evidence="1" id="KW-0145">Chemotaxis</keyword>
<dbReference type="SMART" id="SM00304">
    <property type="entry name" value="HAMP"/>
    <property type="match status" value="2"/>
</dbReference>
<evidence type="ECO:0000259" key="7">
    <source>
        <dbReference type="PROSITE" id="PS50111"/>
    </source>
</evidence>
<dbReference type="SMART" id="SM00283">
    <property type="entry name" value="MA"/>
    <property type="match status" value="1"/>
</dbReference>
<evidence type="ECO:0000256" key="4">
    <source>
        <dbReference type="SAM" id="Coils"/>
    </source>
</evidence>
<evidence type="ECO:0000256" key="5">
    <source>
        <dbReference type="SAM" id="MobiDB-lite"/>
    </source>
</evidence>
<organism evidence="9 10">
    <name type="scientific">Rhizobium mesosinicum</name>
    <dbReference type="NCBI Taxonomy" id="335017"/>
    <lineage>
        <taxon>Bacteria</taxon>
        <taxon>Pseudomonadati</taxon>
        <taxon>Pseudomonadota</taxon>
        <taxon>Alphaproteobacteria</taxon>
        <taxon>Hyphomicrobiales</taxon>
        <taxon>Rhizobiaceae</taxon>
        <taxon>Rhizobium/Agrobacterium group</taxon>
        <taxon>Rhizobium</taxon>
    </lineage>
</organism>
<dbReference type="PANTHER" id="PTHR43531:SF11">
    <property type="entry name" value="METHYL-ACCEPTING CHEMOTAXIS PROTEIN 3"/>
    <property type="match status" value="1"/>
</dbReference>
<feature type="coiled-coil region" evidence="4">
    <location>
        <begin position="328"/>
        <end position="404"/>
    </location>
</feature>
<keyword evidence="6" id="KW-1133">Transmembrane helix</keyword>
<name>A0ABS7GZS6_9HYPH</name>
<dbReference type="InterPro" id="IPR003660">
    <property type="entry name" value="HAMP_dom"/>
</dbReference>
<evidence type="ECO:0000256" key="6">
    <source>
        <dbReference type="SAM" id="Phobius"/>
    </source>
</evidence>
<evidence type="ECO:0000313" key="10">
    <source>
        <dbReference type="Proteomes" id="UP000717752"/>
    </source>
</evidence>
<sequence length="655" mass="69621">MTNSTVRRNLSVGQRLWTLGGAALIGFGSMLGTGWYENMQVDTGLRRASEIQQSIDSINDMRVAGLTLVLAAMDTIVDKDEKTIQPDRLKVVADSLATLSGGSKEMGMIAEELKAGDLLKSYDSDVGALRQAIQVDLKALVEQGASDAEFDKIDDRIDADGEKLAATLDKFASEGTAVARQRVESANETSRNSLVIQIALGVIAILTMASLQYIHGGSIRRGIVTVRESMLRILNGDLTSDVAGKERGDEIGEMARAAESFRLAAIEKIDLETRTAADRQRSDAERRERESAKLADAEALSAAVMALGQGLTRLANGDLTASINQPFRDELERLRQDFNQTAVRLRQAMGDIALNSTSIQANSRQMRAAADDLAKRTEQQAASLEETSAALDEITATVRNATSRAEEVGNMVAHTRQNTEKSDAIVGDAMAAMERIEGASREIGTIINVIDEIAFQTNLLALNAGVEAARAGEAGKGFAVVAQEVRELAGRAAGAAKDIKALISKSGAEVKIGGELVTAAGEALRQIGEDVLRIDGHVKSIVTSAREQSVGLNEINTSISQMDQVTQKNAAMVEETNAASHTLATDAENLTQLVRQFNIGEGMSARQTPREASAASHPKSSPARSLMGKVAGAFTGGAAARTIASSPAGDNWEEF</sequence>
<feature type="compositionally biased region" description="Low complexity" evidence="5">
    <location>
        <begin position="612"/>
        <end position="625"/>
    </location>
</feature>
<proteinExistence type="inferred from homology"/>
<dbReference type="Proteomes" id="UP000717752">
    <property type="component" value="Unassembled WGS sequence"/>
</dbReference>
<keyword evidence="6" id="KW-0812">Transmembrane</keyword>
<comment type="caution">
    <text evidence="9">The sequence shown here is derived from an EMBL/GenBank/DDBJ whole genome shotgun (WGS) entry which is preliminary data.</text>
</comment>